<evidence type="ECO:0000256" key="1">
    <source>
        <dbReference type="ARBA" id="ARBA00004496"/>
    </source>
</evidence>
<comment type="subcellular location">
    <subcellularLocation>
        <location evidence="1">Cytoplasm</location>
    </subcellularLocation>
</comment>
<dbReference type="InterPro" id="IPR006595">
    <property type="entry name" value="CTLH_C"/>
</dbReference>
<proteinExistence type="predicted"/>
<evidence type="ECO:0008006" key="11">
    <source>
        <dbReference type="Google" id="ProtNLM"/>
    </source>
</evidence>
<keyword evidence="3" id="KW-0479">Metal-binding</keyword>
<dbReference type="EMBL" id="CAJJDM010000009">
    <property type="protein sequence ID" value="CAD8048327.1"/>
    <property type="molecule type" value="Genomic_DNA"/>
</dbReference>
<feature type="domain" description="CTLH" evidence="7">
    <location>
        <begin position="146"/>
        <end position="200"/>
    </location>
</feature>
<dbReference type="InterPro" id="IPR044063">
    <property type="entry name" value="ZF_RING_GID"/>
</dbReference>
<dbReference type="GO" id="GO:0005737">
    <property type="term" value="C:cytoplasm"/>
    <property type="evidence" value="ECO:0007669"/>
    <property type="project" value="UniProtKB-SubCell"/>
</dbReference>
<dbReference type="InterPro" id="IPR037683">
    <property type="entry name" value="Rmd5_dRing"/>
</dbReference>
<dbReference type="GO" id="GO:0008270">
    <property type="term" value="F:zinc ion binding"/>
    <property type="evidence" value="ECO:0007669"/>
    <property type="project" value="UniProtKB-KW"/>
</dbReference>
<evidence type="ECO:0000256" key="6">
    <source>
        <dbReference type="PROSITE-ProRule" id="PRU01215"/>
    </source>
</evidence>
<gene>
    <name evidence="9" type="ORF">PPRIM_AZ9-3.1.T0120417</name>
</gene>
<dbReference type="CDD" id="cd16652">
    <property type="entry name" value="dRING_Rmd5p-like"/>
    <property type="match status" value="1"/>
</dbReference>
<comment type="caution">
    <text evidence="9">The sequence shown here is derived from an EMBL/GenBank/DDBJ whole genome shotgun (WGS) entry which is preliminary data.</text>
</comment>
<evidence type="ECO:0000256" key="4">
    <source>
        <dbReference type="ARBA" id="ARBA00022771"/>
    </source>
</evidence>
<organism evidence="9 10">
    <name type="scientific">Paramecium primaurelia</name>
    <dbReference type="NCBI Taxonomy" id="5886"/>
    <lineage>
        <taxon>Eukaryota</taxon>
        <taxon>Sar</taxon>
        <taxon>Alveolata</taxon>
        <taxon>Ciliophora</taxon>
        <taxon>Intramacronucleata</taxon>
        <taxon>Oligohymenophorea</taxon>
        <taxon>Peniculida</taxon>
        <taxon>Parameciidae</taxon>
        <taxon>Paramecium</taxon>
    </lineage>
</organism>
<dbReference type="GO" id="GO:0034657">
    <property type="term" value="C:GID complex"/>
    <property type="evidence" value="ECO:0007669"/>
    <property type="project" value="TreeGrafter"/>
</dbReference>
<evidence type="ECO:0000256" key="3">
    <source>
        <dbReference type="ARBA" id="ARBA00022723"/>
    </source>
</evidence>
<dbReference type="Pfam" id="PF13445">
    <property type="entry name" value="zf-RING_UBOX"/>
    <property type="match status" value="1"/>
</dbReference>
<evidence type="ECO:0000259" key="8">
    <source>
        <dbReference type="PROSITE" id="PS51867"/>
    </source>
</evidence>
<dbReference type="PROSITE" id="PS50897">
    <property type="entry name" value="CTLH"/>
    <property type="match status" value="1"/>
</dbReference>
<dbReference type="GO" id="GO:0061630">
    <property type="term" value="F:ubiquitin protein ligase activity"/>
    <property type="evidence" value="ECO:0007669"/>
    <property type="project" value="InterPro"/>
</dbReference>
<evidence type="ECO:0000256" key="5">
    <source>
        <dbReference type="ARBA" id="ARBA00022833"/>
    </source>
</evidence>
<dbReference type="FunFam" id="3.30.40.10:FF:000143">
    <property type="entry name" value="Regulator of gluconeogenesis Rmd5"/>
    <property type="match status" value="1"/>
</dbReference>
<dbReference type="GO" id="GO:0043161">
    <property type="term" value="P:proteasome-mediated ubiquitin-dependent protein catabolic process"/>
    <property type="evidence" value="ECO:0007669"/>
    <property type="project" value="InterPro"/>
</dbReference>
<keyword evidence="2" id="KW-0963">Cytoplasm</keyword>
<dbReference type="Pfam" id="PF10607">
    <property type="entry name" value="CTLH"/>
    <property type="match status" value="1"/>
</dbReference>
<feature type="zinc finger region" description="RING-Gid-type" evidence="6">
    <location>
        <begin position="324"/>
        <end position="366"/>
    </location>
</feature>
<protein>
    <recommendedName>
        <fullName evidence="11">RING-Gid-type domain-containing protein</fullName>
    </recommendedName>
</protein>
<dbReference type="OMA" id="LIRECKM"/>
<dbReference type="InterPro" id="IPR027370">
    <property type="entry name" value="Znf-RING_euk"/>
</dbReference>
<feature type="domain" description="RING-Gid-type" evidence="8">
    <location>
        <begin position="324"/>
        <end position="366"/>
    </location>
</feature>
<dbReference type="Proteomes" id="UP000688137">
    <property type="component" value="Unassembled WGS sequence"/>
</dbReference>
<dbReference type="AlphaFoldDB" id="A0A8S1K1N7"/>
<keyword evidence="4 6" id="KW-0863">Zinc-finger</keyword>
<keyword evidence="5" id="KW-0862">Zinc</keyword>
<dbReference type="InterPro" id="IPR024964">
    <property type="entry name" value="CTLH/CRA"/>
</dbReference>
<dbReference type="PROSITE" id="PS51867">
    <property type="entry name" value="ZF_RING_GID"/>
    <property type="match status" value="1"/>
</dbReference>
<keyword evidence="10" id="KW-1185">Reference proteome</keyword>
<dbReference type="PANTHER" id="PTHR12170">
    <property type="entry name" value="MACROPHAGE ERYTHROBLAST ATTACHER-RELATED"/>
    <property type="match status" value="1"/>
</dbReference>
<sequence>MISTQQEGNSLLKDLERIKKKTRISNKIINNQLDQIIAQIEEAKISNDYSQLKDKLQVLYLLRKNYKPLTKIKQTNNECYAYISKMGKNMDKLYKKNLQYGQEHVELNQTILTKLIKNHLLRDGEFEAYEILVKESGSEESQYHQFFAEVQNIVDDLKQRKLDSAIKWAEQREKKSTNNLFYELLKQRVIQLVQTEGINAAIYFMRNNSSFQEQSQGRLYEICLITYSLLLWPNIENTKYYYLYDDEKNWPRILKLFLEVASKSQNIMIKSEIRTVFSAGCLAMPKLIKYNQITRNRSSEVLVNDIPIDIEIGKEYKYHSFFVCPVSKEVTTSDNPPVLLKCGHVISKLSAHKMIANKSKLKCPTCPIETKGADLPELIFI</sequence>
<dbReference type="GO" id="GO:0005634">
    <property type="term" value="C:nucleus"/>
    <property type="evidence" value="ECO:0007669"/>
    <property type="project" value="TreeGrafter"/>
</dbReference>
<evidence type="ECO:0000259" key="7">
    <source>
        <dbReference type="PROSITE" id="PS50897"/>
    </source>
</evidence>
<evidence type="ECO:0000313" key="10">
    <source>
        <dbReference type="Proteomes" id="UP000688137"/>
    </source>
</evidence>
<evidence type="ECO:0000313" key="9">
    <source>
        <dbReference type="EMBL" id="CAD8048327.1"/>
    </source>
</evidence>
<dbReference type="InterPro" id="IPR045098">
    <property type="entry name" value="Fyv10_fam"/>
</dbReference>
<dbReference type="SMART" id="SM00668">
    <property type="entry name" value="CTLH"/>
    <property type="match status" value="1"/>
</dbReference>
<evidence type="ECO:0000256" key="2">
    <source>
        <dbReference type="ARBA" id="ARBA00022490"/>
    </source>
</evidence>
<reference evidence="9" key="1">
    <citation type="submission" date="2021-01" db="EMBL/GenBank/DDBJ databases">
        <authorList>
            <consortium name="Genoscope - CEA"/>
            <person name="William W."/>
        </authorList>
    </citation>
    <scope>NUCLEOTIDE SEQUENCE</scope>
</reference>
<dbReference type="PANTHER" id="PTHR12170:SF3">
    <property type="entry name" value="GH10162P"/>
    <property type="match status" value="1"/>
</dbReference>
<name>A0A8S1K1N7_PARPR</name>
<accession>A0A8S1K1N7</accession>